<sequence length="205" mass="22000">MDLLGLARPRPVTFALANDVVEADSHDGPADGPGCFARVFVSPELDGWTFVAGRWCDPIDDERADEVLRACERLSARYGRAQAYYYGAQGDGSAWVVAEGGAVIRRYSETGDGDDHLLTIGAPLPFERDRRVELGLAPDWDAAHASEDEEDEWKWAVFDMAPALAQAIGLSPLTIGSDTPMRGTGVLALTEYGTANGVPPGAYSI</sequence>
<evidence type="ECO:0000313" key="1">
    <source>
        <dbReference type="EMBL" id="MDQ0906746.1"/>
    </source>
</evidence>
<name>A0AAW8FBU1_9ACTN</name>
<gene>
    <name evidence="1" type="ORF">QFZ22_002731</name>
</gene>
<evidence type="ECO:0008006" key="3">
    <source>
        <dbReference type="Google" id="ProtNLM"/>
    </source>
</evidence>
<dbReference type="AlphaFoldDB" id="A0AAW8FBU1"/>
<accession>A0AAW8FBU1</accession>
<comment type="caution">
    <text evidence="1">The sequence shown here is derived from an EMBL/GenBank/DDBJ whole genome shotgun (WGS) entry which is preliminary data.</text>
</comment>
<dbReference type="EMBL" id="JAUSZV010000005">
    <property type="protein sequence ID" value="MDQ0906746.1"/>
    <property type="molecule type" value="Genomic_DNA"/>
</dbReference>
<dbReference type="RefSeq" id="WP_306974768.1">
    <property type="nucleotide sequence ID" value="NZ_JAUSYQ010000002.1"/>
</dbReference>
<proteinExistence type="predicted"/>
<evidence type="ECO:0000313" key="2">
    <source>
        <dbReference type="Proteomes" id="UP001234216"/>
    </source>
</evidence>
<reference evidence="1" key="1">
    <citation type="submission" date="2023-07" db="EMBL/GenBank/DDBJ databases">
        <title>Comparative genomics of wheat-associated soil bacteria to identify genetic determinants of phenazine resistance.</title>
        <authorList>
            <person name="Mouncey N."/>
        </authorList>
    </citation>
    <scope>NUCLEOTIDE SEQUENCE</scope>
    <source>
        <strain evidence="1">V4I22</strain>
    </source>
</reference>
<dbReference type="Proteomes" id="UP001234216">
    <property type="component" value="Unassembled WGS sequence"/>
</dbReference>
<protein>
    <recommendedName>
        <fullName evidence="3">DUF2185 domain-containing protein</fullName>
    </recommendedName>
</protein>
<organism evidence="1 2">
    <name type="scientific">Streptomyces canus</name>
    <dbReference type="NCBI Taxonomy" id="58343"/>
    <lineage>
        <taxon>Bacteria</taxon>
        <taxon>Bacillati</taxon>
        <taxon>Actinomycetota</taxon>
        <taxon>Actinomycetes</taxon>
        <taxon>Kitasatosporales</taxon>
        <taxon>Streptomycetaceae</taxon>
        <taxon>Streptomyces</taxon>
        <taxon>Streptomyces aurantiacus group</taxon>
    </lineage>
</organism>